<evidence type="ECO:0000313" key="7">
    <source>
        <dbReference type="Proteomes" id="UP000232875"/>
    </source>
</evidence>
<dbReference type="GO" id="GO:0005741">
    <property type="term" value="C:mitochondrial outer membrane"/>
    <property type="evidence" value="ECO:0007669"/>
    <property type="project" value="TreeGrafter"/>
</dbReference>
<comment type="subcellular location">
    <subcellularLocation>
        <location evidence="1">Mitochondrion membrane</location>
        <topology evidence="1">Multi-pass membrane protein</topology>
    </subcellularLocation>
</comment>
<proteinExistence type="predicted"/>
<sequence length="521" mass="57275">MPIPLEADAPLGASLRAAIEALPPPSKSTLDGETLLRLRTCSAFGSALARVQSTQHTEADLDRIVYAAYAYMVDQLILTTSIVNDAQWYWLHIEQEPLSAGLYWLQTIPHRVAGALYSVTQRGLRVHGASVLHPLQTMHLHARTRIRRLQQAHVDVASLLGALGLAWRAEKGTAYLCTSACTALGAPAPRGNGCAAVARLLDAMAQHEMRLARLVSSSECGVPSTLTRIWPMLLLYPLVSAGITRYVTHHWDSLWAQVGALGETVRGLVVGWVWEPAMQILDTLRAGQAERRMIISRDSLQADQRSLERMVAGLAQDKLRLDTPGIQAVVRRVQDGDLTEVMELYEKSIRAPFRALMQGNLVRTLLIQVQKAKVDLEIALSGIDWLLRSQELLIGFLGLAPAIGLVYMLGRQVFATVHTLLWGGETYRAKRTLRLARIQAWEALRRLDKIVSERASAVAAQPALQYGYLLLDVATLRSASTEAIFGTCGAERALATQLQLQMNSDLIELEVMRTPGGSARV</sequence>
<name>A0A2N1J7Y9_9BASI</name>
<dbReference type="EMBL" id="KZ454994">
    <property type="protein sequence ID" value="PKI82582.1"/>
    <property type="molecule type" value="Genomic_DNA"/>
</dbReference>
<reference evidence="6 7" key="1">
    <citation type="submission" date="2017-10" db="EMBL/GenBank/DDBJ databases">
        <title>A novel species of cold-tolerant Malassezia isolated from bats.</title>
        <authorList>
            <person name="Lorch J.M."/>
            <person name="Palmer J.M."/>
            <person name="Vanderwolf K.J."/>
            <person name="Schmidt K.Z."/>
            <person name="Verant M.L."/>
            <person name="Weller T.J."/>
            <person name="Blehert D.S."/>
        </authorList>
    </citation>
    <scope>NUCLEOTIDE SEQUENCE [LARGE SCALE GENOMIC DNA]</scope>
    <source>
        <strain evidence="6 7">NWHC:44797-103</strain>
    </source>
</reference>
<gene>
    <name evidence="6" type="primary">NCA2</name>
    <name evidence="6" type="ORF">MVES_003429</name>
</gene>
<dbReference type="STRING" id="2020962.A0A2N1J7Y9"/>
<keyword evidence="7" id="KW-1185">Reference proteome</keyword>
<keyword evidence="2" id="KW-0812">Transmembrane</keyword>
<keyword evidence="5" id="KW-0472">Membrane</keyword>
<dbReference type="Pfam" id="PF08637">
    <property type="entry name" value="NCA2"/>
    <property type="match status" value="1"/>
</dbReference>
<evidence type="ECO:0000256" key="2">
    <source>
        <dbReference type="ARBA" id="ARBA00022692"/>
    </source>
</evidence>
<evidence type="ECO:0000256" key="4">
    <source>
        <dbReference type="ARBA" id="ARBA00023128"/>
    </source>
</evidence>
<keyword evidence="3" id="KW-1133">Transmembrane helix</keyword>
<dbReference type="OrthoDB" id="413313at2759"/>
<evidence type="ECO:0000256" key="5">
    <source>
        <dbReference type="ARBA" id="ARBA00023136"/>
    </source>
</evidence>
<dbReference type="PANTHER" id="PTHR28234:SF1">
    <property type="entry name" value="NUCLEAR CONTROL OF ATPASE PROTEIN 2"/>
    <property type="match status" value="1"/>
</dbReference>
<dbReference type="PANTHER" id="PTHR28234">
    <property type="entry name" value="NUCLEAR CONTROL OF ATPASE PROTEIN 2"/>
    <property type="match status" value="1"/>
</dbReference>
<dbReference type="AlphaFoldDB" id="A0A2N1J7Y9"/>
<dbReference type="Proteomes" id="UP000232875">
    <property type="component" value="Unassembled WGS sequence"/>
</dbReference>
<evidence type="ECO:0000313" key="6">
    <source>
        <dbReference type="EMBL" id="PKI82582.1"/>
    </source>
</evidence>
<accession>A0A2N1J7Y9</accession>
<protein>
    <submittedName>
        <fullName evidence="6">Nca2p</fullName>
    </submittedName>
</protein>
<organism evidence="6 7">
    <name type="scientific">Malassezia vespertilionis</name>
    <dbReference type="NCBI Taxonomy" id="2020962"/>
    <lineage>
        <taxon>Eukaryota</taxon>
        <taxon>Fungi</taxon>
        <taxon>Dikarya</taxon>
        <taxon>Basidiomycota</taxon>
        <taxon>Ustilaginomycotina</taxon>
        <taxon>Malasseziomycetes</taxon>
        <taxon>Malasseziales</taxon>
        <taxon>Malasseziaceae</taxon>
        <taxon>Malassezia</taxon>
    </lineage>
</organism>
<dbReference type="InterPro" id="IPR013946">
    <property type="entry name" value="NCA2-like"/>
</dbReference>
<evidence type="ECO:0000256" key="1">
    <source>
        <dbReference type="ARBA" id="ARBA00004225"/>
    </source>
</evidence>
<evidence type="ECO:0000256" key="3">
    <source>
        <dbReference type="ARBA" id="ARBA00022989"/>
    </source>
</evidence>
<keyword evidence="4" id="KW-0496">Mitochondrion</keyword>